<dbReference type="GO" id="GO:0043138">
    <property type="term" value="F:3'-5' DNA helicase activity"/>
    <property type="evidence" value="ECO:0007669"/>
    <property type="project" value="TreeGrafter"/>
</dbReference>
<dbReference type="RefSeq" id="WP_006748087.1">
    <property type="nucleotide sequence ID" value="NZ_CP007029.1"/>
</dbReference>
<reference evidence="8 9" key="1">
    <citation type="submission" date="2013-12" db="EMBL/GenBank/DDBJ databases">
        <authorList>
            <consortium name="DOE Joint Genome Institute"/>
            <person name="Muyzer G."/>
            <person name="Huntemann M."/>
            <person name="Han J."/>
            <person name="Chen A."/>
            <person name="Kyrpides N."/>
            <person name="Mavromatis K."/>
            <person name="Markowitz V."/>
            <person name="Palaniappan K."/>
            <person name="Ivanova N."/>
            <person name="Schaumberg A."/>
            <person name="Pati A."/>
            <person name="Liolios K."/>
            <person name="Nordberg H.P."/>
            <person name="Cantor M.N."/>
            <person name="Hua S.X."/>
            <person name="Woyke T."/>
        </authorList>
    </citation>
    <scope>NUCLEOTIDE SEQUENCE [LARGE SCALE GENOMIC DNA]</scope>
    <source>
        <strain evidence="8 9">ARh 1</strain>
    </source>
</reference>
<dbReference type="Proteomes" id="UP000005289">
    <property type="component" value="Chromosome"/>
</dbReference>
<evidence type="ECO:0000256" key="1">
    <source>
        <dbReference type="ARBA" id="ARBA00022741"/>
    </source>
</evidence>
<dbReference type="GO" id="GO:0003677">
    <property type="term" value="F:DNA binding"/>
    <property type="evidence" value="ECO:0007669"/>
    <property type="project" value="InterPro"/>
</dbReference>
<accession>W0DPD5</accession>
<evidence type="ECO:0000256" key="2">
    <source>
        <dbReference type="ARBA" id="ARBA00022801"/>
    </source>
</evidence>
<dbReference type="Pfam" id="PF13245">
    <property type="entry name" value="AAA_19"/>
    <property type="match status" value="1"/>
</dbReference>
<evidence type="ECO:0000259" key="7">
    <source>
        <dbReference type="Pfam" id="PF13361"/>
    </source>
</evidence>
<dbReference type="InterPro" id="IPR027417">
    <property type="entry name" value="P-loop_NTPase"/>
</dbReference>
<keyword evidence="4" id="KW-0067">ATP-binding</keyword>
<keyword evidence="3 8" id="KW-0347">Helicase</keyword>
<dbReference type="GO" id="GO:0005829">
    <property type="term" value="C:cytosol"/>
    <property type="evidence" value="ECO:0007669"/>
    <property type="project" value="TreeGrafter"/>
</dbReference>
<dbReference type="EMBL" id="CP007029">
    <property type="protein sequence ID" value="AHE98705.1"/>
    <property type="molecule type" value="Genomic_DNA"/>
</dbReference>
<keyword evidence="9" id="KW-1185">Reference proteome</keyword>
<dbReference type="Pfam" id="PF13361">
    <property type="entry name" value="UvrD_C"/>
    <property type="match status" value="2"/>
</dbReference>
<keyword evidence="1" id="KW-0547">Nucleotide-binding</keyword>
<evidence type="ECO:0000259" key="6">
    <source>
        <dbReference type="Pfam" id="PF08378"/>
    </source>
</evidence>
<name>W0DPD5_9GAMM</name>
<dbReference type="PANTHER" id="PTHR11070:SF2">
    <property type="entry name" value="ATP-DEPENDENT DNA HELICASE SRS2"/>
    <property type="match status" value="1"/>
</dbReference>
<dbReference type="GO" id="GO:0000725">
    <property type="term" value="P:recombinational repair"/>
    <property type="evidence" value="ECO:0007669"/>
    <property type="project" value="TreeGrafter"/>
</dbReference>
<keyword evidence="2" id="KW-0378">Hydrolase</keyword>
<protein>
    <recommendedName>
        <fullName evidence="5">DNA 3'-5' helicase II</fullName>
    </recommendedName>
</protein>
<sequence length="627" mass="70398">MAKIIPALNRHTLARMTSGEKRFAEALARLLEDDYLVWYDIPVGRRRRYPDFIILHPSRGLLFLEVKDWKPDTLKHMSKSDVTLHTQRGRVIEPHPLEQARQYAYAVIDMLSRDPSLCHHAGPYQGKLVMPYGWGVVLTNITRQQFANAAPEDGREILLPDYLAIYKGEFTENTDAEAFQERLWNMFNYRFREPLSLPQIDRIRWHLFPELRIDAPAQAELFADPVQSAEEGTLPDIIRIMDIQQEQLARSLGEGHRVIHGVAGSGKTMILGFRCLYLAQTLNKPILVLCFNITLAARLRAFISAKGIGAEVQVYHFHDWCGQQLKTYHVEPQLGDAPIYERQVETVIHAVDRGFIPRAQYGAVLIDEGHDMQAGWLRLVVQMVDPESNSLLLLYDDAQSIYKKTAGLGFTLSSVGIQAKGRTTILRLNYRNTREILAFAYGFAREYLDPQATDDDHIPLIEPEAAGVSGPAPVTRHCADFAEELDFAAACIRKWQANGVNLQEVAVLYNKNAQGEGLARRLQHDGIPHQWLCDSARKKAYDSEADSVALMTLHSSKGLEFERVIVIGIGELDAGDEGRQQSARLLYVGMTRAKRYLVMTSSGAGGFSRVLGAGQDASAGAEHTQAR</sequence>
<evidence type="ECO:0000256" key="4">
    <source>
        <dbReference type="ARBA" id="ARBA00022840"/>
    </source>
</evidence>
<dbReference type="GO" id="GO:0005524">
    <property type="term" value="F:ATP binding"/>
    <property type="evidence" value="ECO:0007669"/>
    <property type="project" value="UniProtKB-KW"/>
</dbReference>
<evidence type="ECO:0000256" key="5">
    <source>
        <dbReference type="ARBA" id="ARBA00034923"/>
    </source>
</evidence>
<dbReference type="AlphaFoldDB" id="W0DPD5"/>
<evidence type="ECO:0000313" key="9">
    <source>
        <dbReference type="Proteomes" id="UP000005289"/>
    </source>
</evidence>
<dbReference type="Pfam" id="PF08378">
    <property type="entry name" value="NERD"/>
    <property type="match status" value="1"/>
</dbReference>
<dbReference type="SUPFAM" id="SSF52540">
    <property type="entry name" value="P-loop containing nucleoside triphosphate hydrolases"/>
    <property type="match status" value="1"/>
</dbReference>
<dbReference type="HOGENOM" id="CLU_028798_0_0_6"/>
<gene>
    <name evidence="8" type="ORF">THITH_11115</name>
</gene>
<dbReference type="OrthoDB" id="7066673at2"/>
<dbReference type="GO" id="GO:0033202">
    <property type="term" value="C:DNA helicase complex"/>
    <property type="evidence" value="ECO:0007669"/>
    <property type="project" value="TreeGrafter"/>
</dbReference>
<dbReference type="KEGG" id="tti:THITH_11115"/>
<dbReference type="PANTHER" id="PTHR11070">
    <property type="entry name" value="UVRD / RECB / PCRA DNA HELICASE FAMILY MEMBER"/>
    <property type="match status" value="1"/>
</dbReference>
<dbReference type="GO" id="GO:0016787">
    <property type="term" value="F:hydrolase activity"/>
    <property type="evidence" value="ECO:0007669"/>
    <property type="project" value="UniProtKB-KW"/>
</dbReference>
<feature type="domain" description="UvrD-like helicase C-terminal" evidence="7">
    <location>
        <begin position="541"/>
        <end position="601"/>
    </location>
</feature>
<evidence type="ECO:0000256" key="3">
    <source>
        <dbReference type="ARBA" id="ARBA00022806"/>
    </source>
</evidence>
<evidence type="ECO:0000313" key="8">
    <source>
        <dbReference type="EMBL" id="AHE98705.1"/>
    </source>
</evidence>
<feature type="domain" description="NERD" evidence="6">
    <location>
        <begin position="18"/>
        <end position="111"/>
    </location>
</feature>
<proteinExistence type="predicted"/>
<dbReference type="InterPro" id="IPR011528">
    <property type="entry name" value="NERD"/>
</dbReference>
<dbReference type="STRING" id="713585.THITH_11115"/>
<dbReference type="InterPro" id="IPR000212">
    <property type="entry name" value="DNA_helicase_UvrD/REP"/>
</dbReference>
<organism evidence="8 9">
    <name type="scientific">Thioalkalivibrio paradoxus ARh 1</name>
    <dbReference type="NCBI Taxonomy" id="713585"/>
    <lineage>
        <taxon>Bacteria</taxon>
        <taxon>Pseudomonadati</taxon>
        <taxon>Pseudomonadota</taxon>
        <taxon>Gammaproteobacteria</taxon>
        <taxon>Chromatiales</taxon>
        <taxon>Ectothiorhodospiraceae</taxon>
        <taxon>Thioalkalivibrio</taxon>
    </lineage>
</organism>
<feature type="domain" description="UvrD-like helicase C-terminal" evidence="7">
    <location>
        <begin position="426"/>
        <end position="530"/>
    </location>
</feature>
<dbReference type="Gene3D" id="3.40.50.300">
    <property type="entry name" value="P-loop containing nucleotide triphosphate hydrolases"/>
    <property type="match status" value="2"/>
</dbReference>
<dbReference type="InterPro" id="IPR014017">
    <property type="entry name" value="DNA_helicase_UvrD-like_C"/>
</dbReference>